<evidence type="ECO:0000256" key="4">
    <source>
        <dbReference type="ARBA" id="ARBA00023139"/>
    </source>
</evidence>
<accession>A0ABT0LG44</accession>
<evidence type="ECO:0000256" key="3">
    <source>
        <dbReference type="ARBA" id="ARBA00023136"/>
    </source>
</evidence>
<evidence type="ECO:0000256" key="7">
    <source>
        <dbReference type="SAM" id="MobiDB-lite"/>
    </source>
</evidence>
<evidence type="ECO:0000313" key="9">
    <source>
        <dbReference type="Proteomes" id="UP001203423"/>
    </source>
</evidence>
<keyword evidence="9" id="KW-1185">Reference proteome</keyword>
<evidence type="ECO:0000256" key="5">
    <source>
        <dbReference type="ARBA" id="ARBA00023237"/>
    </source>
</evidence>
<dbReference type="Proteomes" id="UP001203423">
    <property type="component" value="Unassembled WGS sequence"/>
</dbReference>
<feature type="compositionally biased region" description="Low complexity" evidence="7">
    <location>
        <begin position="42"/>
        <end position="56"/>
    </location>
</feature>
<sequence>MLRKMKLFLLLALASLVILGCGQKSGLYREPEPEVTQAQPLDETPTQSQDTTTSSEVSNTVISDVSN</sequence>
<evidence type="ECO:0000256" key="2">
    <source>
        <dbReference type="ARBA" id="ARBA00022729"/>
    </source>
</evidence>
<gene>
    <name evidence="8" type="ORF">L2764_19790</name>
</gene>
<dbReference type="RefSeq" id="WP_248942078.1">
    <property type="nucleotide sequence ID" value="NZ_JAKIKS010000100.1"/>
</dbReference>
<keyword evidence="2" id="KW-0732">Signal</keyword>
<dbReference type="InterPro" id="IPR032831">
    <property type="entry name" value="LptM_cons"/>
</dbReference>
<keyword evidence="5" id="KW-0998">Cell outer membrane</keyword>
<name>A0ABT0LG44_9GAMM</name>
<feature type="compositionally biased region" description="Polar residues" evidence="7">
    <location>
        <begin position="57"/>
        <end position="67"/>
    </location>
</feature>
<keyword evidence="4" id="KW-0564">Palmitate</keyword>
<protein>
    <submittedName>
        <fullName evidence="8">Lipoprotein</fullName>
    </submittedName>
</protein>
<comment type="subcellular location">
    <subcellularLocation>
        <location evidence="1">Cell outer membrane</location>
        <topology evidence="1">Lipid-anchor</topology>
    </subcellularLocation>
</comment>
<keyword evidence="3" id="KW-0472">Membrane</keyword>
<feature type="region of interest" description="Disordered" evidence="7">
    <location>
        <begin position="28"/>
        <end position="67"/>
    </location>
</feature>
<organism evidence="8 9">
    <name type="scientific">Shewanella surugensis</name>
    <dbReference type="NCBI Taxonomy" id="212020"/>
    <lineage>
        <taxon>Bacteria</taxon>
        <taxon>Pseudomonadati</taxon>
        <taxon>Pseudomonadota</taxon>
        <taxon>Gammaproteobacteria</taxon>
        <taxon>Alteromonadales</taxon>
        <taxon>Shewanellaceae</taxon>
        <taxon>Shewanella</taxon>
    </lineage>
</organism>
<reference evidence="8 9" key="1">
    <citation type="submission" date="2022-01" db="EMBL/GenBank/DDBJ databases">
        <title>Whole genome-based taxonomy of the Shewanellaceae.</title>
        <authorList>
            <person name="Martin-Rodriguez A.J."/>
        </authorList>
    </citation>
    <scope>NUCLEOTIDE SEQUENCE [LARGE SCALE GENOMIC DNA]</scope>
    <source>
        <strain evidence="8 9">DSM 17177</strain>
    </source>
</reference>
<proteinExistence type="predicted"/>
<dbReference type="PROSITE" id="PS51257">
    <property type="entry name" value="PROKAR_LIPOPROTEIN"/>
    <property type="match status" value="1"/>
</dbReference>
<evidence type="ECO:0000256" key="1">
    <source>
        <dbReference type="ARBA" id="ARBA00004459"/>
    </source>
</evidence>
<keyword evidence="6 8" id="KW-0449">Lipoprotein</keyword>
<comment type="caution">
    <text evidence="8">The sequence shown here is derived from an EMBL/GenBank/DDBJ whole genome shotgun (WGS) entry which is preliminary data.</text>
</comment>
<evidence type="ECO:0000256" key="6">
    <source>
        <dbReference type="ARBA" id="ARBA00023288"/>
    </source>
</evidence>
<evidence type="ECO:0000313" key="8">
    <source>
        <dbReference type="EMBL" id="MCL1126663.1"/>
    </source>
</evidence>
<dbReference type="EMBL" id="JAKIKS010000100">
    <property type="protein sequence ID" value="MCL1126663.1"/>
    <property type="molecule type" value="Genomic_DNA"/>
</dbReference>
<dbReference type="NCBIfam" id="NF047847">
    <property type="entry name" value="SS_mature_LptM"/>
    <property type="match status" value="1"/>
</dbReference>